<evidence type="ECO:0000256" key="5">
    <source>
        <dbReference type="ARBA" id="ARBA00093776"/>
    </source>
</evidence>
<dbReference type="KEGG" id="sfm:108920294"/>
<evidence type="ECO:0000313" key="10">
    <source>
        <dbReference type="Proteomes" id="UP000694397"/>
    </source>
</evidence>
<dbReference type="Ensembl" id="ENSSFOT00015028904.2">
    <property type="protein sequence ID" value="ENSSFOP00015028582.1"/>
    <property type="gene ID" value="ENSSFOG00015018349.2"/>
</dbReference>
<reference evidence="9" key="2">
    <citation type="submission" date="2025-08" db="UniProtKB">
        <authorList>
            <consortium name="Ensembl"/>
        </authorList>
    </citation>
    <scope>IDENTIFICATION</scope>
</reference>
<feature type="transmembrane region" description="Helical" evidence="7">
    <location>
        <begin position="103"/>
        <end position="127"/>
    </location>
</feature>
<dbReference type="GeneID" id="108920294"/>
<proteinExistence type="inferred from homology"/>
<keyword evidence="8" id="KW-0732">Signal</keyword>
<organism evidence="9 10">
    <name type="scientific">Scleropages formosus</name>
    <name type="common">Asian bonytongue</name>
    <name type="synonym">Osteoglossum formosum</name>
    <dbReference type="NCBI Taxonomy" id="113540"/>
    <lineage>
        <taxon>Eukaryota</taxon>
        <taxon>Metazoa</taxon>
        <taxon>Chordata</taxon>
        <taxon>Craniata</taxon>
        <taxon>Vertebrata</taxon>
        <taxon>Euteleostomi</taxon>
        <taxon>Actinopterygii</taxon>
        <taxon>Neopterygii</taxon>
        <taxon>Teleostei</taxon>
        <taxon>Osteoglossocephala</taxon>
        <taxon>Osteoglossomorpha</taxon>
        <taxon>Osteoglossiformes</taxon>
        <taxon>Osteoglossidae</taxon>
        <taxon>Scleropages</taxon>
    </lineage>
</organism>
<feature type="region of interest" description="Disordered" evidence="6">
    <location>
        <begin position="203"/>
        <end position="225"/>
    </location>
</feature>
<evidence type="ECO:0000313" key="9">
    <source>
        <dbReference type="Ensembl" id="ENSSFOP00015028582.1"/>
    </source>
</evidence>
<keyword evidence="3 7" id="KW-1133">Transmembrane helix</keyword>
<name>A0A8C9S2N2_SCLFO</name>
<dbReference type="AlphaFoldDB" id="A0A8C9S2N2"/>
<dbReference type="PANTHER" id="PTHR31056:SF1">
    <property type="entry name" value="TRANSMEMBRANE PROTEIN 179B"/>
    <property type="match status" value="1"/>
</dbReference>
<dbReference type="GeneTree" id="ENSGT00510000048151"/>
<dbReference type="Proteomes" id="UP000694397">
    <property type="component" value="Chromosome 21"/>
</dbReference>
<dbReference type="OrthoDB" id="8914435at2759"/>
<sequence length="225" mass="24832">MFVTLLPWLLALELVLHAGCFVCAVICAATLAVTQGQFAGQCILYASVSYNRSAEAIKLQGFGSSTLCYFVSAVSVCVAIYCSVLILYWIYSSCVDDRTQRTSLWTSVSLGACGIISFFLLVSGCILRIGKDHLCLSIINSAPTVTSCKGAENETWLSPYDGRQFYSNLQSAEKSVWVNLFFWVLIVIIMSVQRCQGAEVRPGRGNMNWTPSETEPFLHRPPRPQ</sequence>
<evidence type="ECO:0000256" key="3">
    <source>
        <dbReference type="ARBA" id="ARBA00022989"/>
    </source>
</evidence>
<evidence type="ECO:0000256" key="4">
    <source>
        <dbReference type="ARBA" id="ARBA00023136"/>
    </source>
</evidence>
<keyword evidence="4 7" id="KW-0472">Membrane</keyword>
<feature type="transmembrane region" description="Helical" evidence="7">
    <location>
        <begin position="67"/>
        <end position="91"/>
    </location>
</feature>
<evidence type="ECO:0000256" key="1">
    <source>
        <dbReference type="ARBA" id="ARBA00004141"/>
    </source>
</evidence>
<dbReference type="InterPro" id="IPR029776">
    <property type="entry name" value="TMEM179B"/>
</dbReference>
<evidence type="ECO:0000256" key="6">
    <source>
        <dbReference type="SAM" id="MobiDB-lite"/>
    </source>
</evidence>
<reference evidence="9" key="3">
    <citation type="submission" date="2025-09" db="UniProtKB">
        <authorList>
            <consortium name="Ensembl"/>
        </authorList>
    </citation>
    <scope>IDENTIFICATION</scope>
</reference>
<keyword evidence="2 7" id="KW-0812">Transmembrane</keyword>
<evidence type="ECO:0000256" key="7">
    <source>
        <dbReference type="SAM" id="Phobius"/>
    </source>
</evidence>
<keyword evidence="10" id="KW-1185">Reference proteome</keyword>
<feature type="signal peptide" evidence="8">
    <location>
        <begin position="1"/>
        <end position="18"/>
    </location>
</feature>
<dbReference type="CTD" id="793616"/>
<feature type="transmembrane region" description="Helical" evidence="7">
    <location>
        <begin position="6"/>
        <end position="33"/>
    </location>
</feature>
<gene>
    <name evidence="9" type="primary">tmem179bb</name>
</gene>
<accession>A0A8C9S2N2</accession>
<dbReference type="InterPro" id="IPR059010">
    <property type="entry name" value="TMEM179-179B"/>
</dbReference>
<dbReference type="Pfam" id="PF26158">
    <property type="entry name" value="Claudin_TMEM179-179B"/>
    <property type="match status" value="1"/>
</dbReference>
<dbReference type="RefSeq" id="XP_018584441.1">
    <property type="nucleotide sequence ID" value="XM_018728925.2"/>
</dbReference>
<feature type="transmembrane region" description="Helical" evidence="7">
    <location>
        <begin position="176"/>
        <end position="192"/>
    </location>
</feature>
<feature type="chain" id="PRO_5034483482" evidence="8">
    <location>
        <begin position="19"/>
        <end position="225"/>
    </location>
</feature>
<comment type="similarity">
    <text evidence="5">Belongs to the TMEM179 family.</text>
</comment>
<reference evidence="9 10" key="1">
    <citation type="submission" date="2019-04" db="EMBL/GenBank/DDBJ databases">
        <authorList>
            <consortium name="Wellcome Sanger Institute Data Sharing"/>
        </authorList>
    </citation>
    <scope>NUCLEOTIDE SEQUENCE [LARGE SCALE GENOMIC DNA]</scope>
</reference>
<comment type="subcellular location">
    <subcellularLocation>
        <location evidence="1">Membrane</location>
        <topology evidence="1">Multi-pass membrane protein</topology>
    </subcellularLocation>
</comment>
<evidence type="ECO:0000256" key="2">
    <source>
        <dbReference type="ARBA" id="ARBA00022692"/>
    </source>
</evidence>
<evidence type="ECO:0000256" key="8">
    <source>
        <dbReference type="SAM" id="SignalP"/>
    </source>
</evidence>
<dbReference type="PANTHER" id="PTHR31056">
    <property type="entry name" value="TRANSMEMBRANE PROTEIN 179B"/>
    <property type="match status" value="1"/>
</dbReference>
<protein>
    <submittedName>
        <fullName evidence="9">Transmembrane protein 179Bb</fullName>
    </submittedName>
</protein>